<name>A0ABP5FSF5_9MICO</name>
<feature type="transmembrane region" description="Helical" evidence="1">
    <location>
        <begin position="51"/>
        <end position="71"/>
    </location>
</feature>
<comment type="caution">
    <text evidence="2">The sequence shown here is derived from an EMBL/GenBank/DDBJ whole genome shotgun (WGS) entry which is preliminary data.</text>
</comment>
<gene>
    <name evidence="2" type="ORF">GCM10009819_16590</name>
</gene>
<keyword evidence="1" id="KW-1133">Transmembrane helix</keyword>
<proteinExistence type="predicted"/>
<protein>
    <submittedName>
        <fullName evidence="2">Uncharacterized protein</fullName>
    </submittedName>
</protein>
<organism evidence="2 3">
    <name type="scientific">Agromyces tropicus</name>
    <dbReference type="NCBI Taxonomy" id="555371"/>
    <lineage>
        <taxon>Bacteria</taxon>
        <taxon>Bacillati</taxon>
        <taxon>Actinomycetota</taxon>
        <taxon>Actinomycetes</taxon>
        <taxon>Micrococcales</taxon>
        <taxon>Microbacteriaceae</taxon>
        <taxon>Agromyces</taxon>
    </lineage>
</organism>
<feature type="transmembrane region" description="Helical" evidence="1">
    <location>
        <begin position="20"/>
        <end position="39"/>
    </location>
</feature>
<keyword evidence="1" id="KW-0472">Membrane</keyword>
<evidence type="ECO:0000313" key="3">
    <source>
        <dbReference type="Proteomes" id="UP001501196"/>
    </source>
</evidence>
<evidence type="ECO:0000256" key="1">
    <source>
        <dbReference type="SAM" id="Phobius"/>
    </source>
</evidence>
<reference evidence="3" key="1">
    <citation type="journal article" date="2019" name="Int. J. Syst. Evol. Microbiol.">
        <title>The Global Catalogue of Microorganisms (GCM) 10K type strain sequencing project: providing services to taxonomists for standard genome sequencing and annotation.</title>
        <authorList>
            <consortium name="The Broad Institute Genomics Platform"/>
            <consortium name="The Broad Institute Genome Sequencing Center for Infectious Disease"/>
            <person name="Wu L."/>
            <person name="Ma J."/>
        </authorList>
    </citation>
    <scope>NUCLEOTIDE SEQUENCE [LARGE SCALE GENOMIC DNA]</scope>
    <source>
        <strain evidence="3">JCM 15672</strain>
    </source>
</reference>
<accession>A0ABP5FSF5</accession>
<feature type="transmembrane region" description="Helical" evidence="1">
    <location>
        <begin position="83"/>
        <end position="102"/>
    </location>
</feature>
<sequence length="105" mass="10657">MTPDVEPVGPGATARDWAGLLFIFGVLVAAVCGGLRILADGAVGADPASDAWLWLVAVVTTASTAGLAALVRREYRRDRRFALGLALIAVGVGATAVIWAVIGAA</sequence>
<dbReference type="EMBL" id="BAAAPW010000002">
    <property type="protein sequence ID" value="GAA2033196.1"/>
    <property type="molecule type" value="Genomic_DNA"/>
</dbReference>
<dbReference type="Proteomes" id="UP001501196">
    <property type="component" value="Unassembled WGS sequence"/>
</dbReference>
<dbReference type="RefSeq" id="WP_344371666.1">
    <property type="nucleotide sequence ID" value="NZ_BAAAPW010000002.1"/>
</dbReference>
<keyword evidence="1" id="KW-0812">Transmembrane</keyword>
<evidence type="ECO:0000313" key="2">
    <source>
        <dbReference type="EMBL" id="GAA2033196.1"/>
    </source>
</evidence>
<keyword evidence="3" id="KW-1185">Reference proteome</keyword>